<accession>A0A1H1JV43</accession>
<protein>
    <submittedName>
        <fullName evidence="1">Enoyl-CoA hydratase/carnithine racemase</fullName>
    </submittedName>
</protein>
<keyword evidence="2" id="KW-1185">Reference proteome</keyword>
<dbReference type="AlphaFoldDB" id="A0A1H1JV43"/>
<dbReference type="InterPro" id="IPR001753">
    <property type="entry name" value="Enoyl-CoA_hydra/iso"/>
</dbReference>
<evidence type="ECO:0000313" key="1">
    <source>
        <dbReference type="EMBL" id="SDR53884.1"/>
    </source>
</evidence>
<dbReference type="Pfam" id="PF00378">
    <property type="entry name" value="ECH_1"/>
    <property type="match status" value="1"/>
</dbReference>
<dbReference type="Gene3D" id="3.90.226.10">
    <property type="entry name" value="2-enoyl-CoA Hydratase, Chain A, domain 1"/>
    <property type="match status" value="1"/>
</dbReference>
<organism evidence="1 2">
    <name type="scientific">Paraburkholderia fungorum</name>
    <dbReference type="NCBI Taxonomy" id="134537"/>
    <lineage>
        <taxon>Bacteria</taxon>
        <taxon>Pseudomonadati</taxon>
        <taxon>Pseudomonadota</taxon>
        <taxon>Betaproteobacteria</taxon>
        <taxon>Burkholderiales</taxon>
        <taxon>Burkholderiaceae</taxon>
        <taxon>Paraburkholderia</taxon>
    </lineage>
</organism>
<dbReference type="CDD" id="cd06558">
    <property type="entry name" value="crotonase-like"/>
    <property type="match status" value="1"/>
</dbReference>
<dbReference type="PANTHER" id="PTHR11941">
    <property type="entry name" value="ENOYL-COA HYDRATASE-RELATED"/>
    <property type="match status" value="1"/>
</dbReference>
<dbReference type="RefSeq" id="WP_253189915.1">
    <property type="nucleotide sequence ID" value="NZ_FNKP01000004.1"/>
</dbReference>
<dbReference type="EMBL" id="FNKP01000004">
    <property type="protein sequence ID" value="SDR53884.1"/>
    <property type="molecule type" value="Genomic_DNA"/>
</dbReference>
<reference evidence="2" key="1">
    <citation type="submission" date="2016-10" db="EMBL/GenBank/DDBJ databases">
        <authorList>
            <person name="Varghese N."/>
        </authorList>
    </citation>
    <scope>NUCLEOTIDE SEQUENCE [LARGE SCALE GENOMIC DNA]</scope>
    <source>
        <strain evidence="2">GAS106B</strain>
    </source>
</reference>
<dbReference type="GO" id="GO:0003824">
    <property type="term" value="F:catalytic activity"/>
    <property type="evidence" value="ECO:0007669"/>
    <property type="project" value="UniProtKB-ARBA"/>
</dbReference>
<sequence>MNQTKNEILQKRENGVHWIMFNRPESRNAMTVGMEQTIIEVSRQINEDPEVKAVIFTGAPADRPSFMAGADFDSLKKATTPEEFVKLERNGEAVQIAVEQIKVPTIAAMAGACVGGGALLAASCDVRIASPSVKFGLPIARTVGNCLSVQNYARLTSTLGYALTKDMIFSARLLTADDLLGVHAIREIVSDADLHSKAEEIAEQLKTLAPLTLYATKEALRRLRDQPVAAIPDDDLISACYASSDFREGVAAFMEKRKPRWLGR</sequence>
<dbReference type="Proteomes" id="UP000183487">
    <property type="component" value="Unassembled WGS sequence"/>
</dbReference>
<gene>
    <name evidence="1" type="ORF">SAMN05443245_7296</name>
</gene>
<evidence type="ECO:0000313" key="2">
    <source>
        <dbReference type="Proteomes" id="UP000183487"/>
    </source>
</evidence>
<dbReference type="InterPro" id="IPR029045">
    <property type="entry name" value="ClpP/crotonase-like_dom_sf"/>
</dbReference>
<name>A0A1H1JV43_9BURK</name>
<dbReference type="NCBIfam" id="NF004796">
    <property type="entry name" value="PRK06144.1"/>
    <property type="match status" value="1"/>
</dbReference>
<dbReference type="GO" id="GO:0006635">
    <property type="term" value="P:fatty acid beta-oxidation"/>
    <property type="evidence" value="ECO:0007669"/>
    <property type="project" value="TreeGrafter"/>
</dbReference>
<dbReference type="PANTHER" id="PTHR11941:SF54">
    <property type="entry name" value="ENOYL-COA HYDRATASE, MITOCHONDRIAL"/>
    <property type="match status" value="1"/>
</dbReference>
<dbReference type="SUPFAM" id="SSF52096">
    <property type="entry name" value="ClpP/crotonase"/>
    <property type="match status" value="1"/>
</dbReference>
<proteinExistence type="predicted"/>